<dbReference type="InterPro" id="IPR034505">
    <property type="entry name" value="Coproporphyrinogen-III_oxidase"/>
</dbReference>
<dbReference type="Gene3D" id="3.30.750.200">
    <property type="match status" value="1"/>
</dbReference>
<feature type="domain" description="Radical SAM core" evidence="3">
    <location>
        <begin position="1"/>
        <end position="181"/>
    </location>
</feature>
<evidence type="ECO:0000313" key="4">
    <source>
        <dbReference type="EMBL" id="MDZ5761859.1"/>
    </source>
</evidence>
<sequence length="314" mass="35808">MRLELYFLVGGTPSLAPVEVIAGILQYIKSTYKLKLDAEITLEANPSSVDIQNCALLKQAGVNRVSIGIQSFEDNALKFLGRAHDANDALNAVASVSKIFENYSIDLIYSLPWHSAESWQKELLHALKYVKNHVSLYQLTIEKGTQFFKQYKNGDFILPQDDKLAQLFERTRELTGQFGLELYEVSNYAKQGFECMHNLAYWEYKQYVGIGPGAHSRFLKDDNVIAVTNFYDPYKWHTSVLQNEKKMQEITLTTEDVFNEKVLMGLRTKRGLNINIFNASHIQKLGFIDMNETSVTTTNKGILLLDSIIQFILQ</sequence>
<dbReference type="PANTHER" id="PTHR13932">
    <property type="entry name" value="COPROPORPHYRINIGEN III OXIDASE"/>
    <property type="match status" value="1"/>
</dbReference>
<keyword evidence="2" id="KW-0963">Cytoplasm</keyword>
<dbReference type="InterPro" id="IPR058240">
    <property type="entry name" value="rSAM_sf"/>
</dbReference>
<keyword evidence="2" id="KW-0949">S-adenosyl-L-methionine</keyword>
<evidence type="ECO:0000313" key="5">
    <source>
        <dbReference type="Proteomes" id="UP001293791"/>
    </source>
</evidence>
<evidence type="ECO:0000256" key="1">
    <source>
        <dbReference type="ARBA" id="ARBA00006100"/>
    </source>
</evidence>
<evidence type="ECO:0000256" key="2">
    <source>
        <dbReference type="RuleBase" id="RU364116"/>
    </source>
</evidence>
<protein>
    <recommendedName>
        <fullName evidence="2">Heme chaperone HemW</fullName>
    </recommendedName>
</protein>
<dbReference type="RefSeq" id="WP_322497361.1">
    <property type="nucleotide sequence ID" value="NZ_JARGYT010000007.1"/>
</dbReference>
<dbReference type="InterPro" id="IPR006638">
    <property type="entry name" value="Elp3/MiaA/NifB-like_rSAM"/>
</dbReference>
<keyword evidence="2" id="KW-0349">Heme</keyword>
<comment type="caution">
    <text evidence="4">The sequence shown here is derived from an EMBL/GenBank/DDBJ whole genome shotgun (WGS) entry which is preliminary data.</text>
</comment>
<dbReference type="InterPro" id="IPR004559">
    <property type="entry name" value="HemW-like"/>
</dbReference>
<comment type="subcellular location">
    <subcellularLocation>
        <location evidence="2">Cytoplasm</location>
    </subcellularLocation>
</comment>
<keyword evidence="2" id="KW-0143">Chaperone</keyword>
<proteinExistence type="inferred from homology"/>
<dbReference type="PROSITE" id="PS51918">
    <property type="entry name" value="RADICAL_SAM"/>
    <property type="match status" value="1"/>
</dbReference>
<organism evidence="4 5">
    <name type="scientific">Candidatus Cyrtobacter comes</name>
    <dbReference type="NCBI Taxonomy" id="675776"/>
    <lineage>
        <taxon>Bacteria</taxon>
        <taxon>Pseudomonadati</taxon>
        <taxon>Pseudomonadota</taxon>
        <taxon>Alphaproteobacteria</taxon>
        <taxon>Rickettsiales</taxon>
        <taxon>Candidatus Midichloriaceae</taxon>
        <taxon>Candidatus Cyrtobacter</taxon>
    </lineage>
</organism>
<dbReference type="PANTHER" id="PTHR13932:SF5">
    <property type="entry name" value="RADICAL S-ADENOSYL METHIONINE DOMAIN-CONTAINING PROTEIN 1, MITOCHONDRIAL"/>
    <property type="match status" value="1"/>
</dbReference>
<dbReference type="EMBL" id="JARGYT010000007">
    <property type="protein sequence ID" value="MDZ5761859.1"/>
    <property type="molecule type" value="Genomic_DNA"/>
</dbReference>
<dbReference type="InterPro" id="IPR007197">
    <property type="entry name" value="rSAM"/>
</dbReference>
<dbReference type="Proteomes" id="UP001293791">
    <property type="component" value="Unassembled WGS sequence"/>
</dbReference>
<keyword evidence="2" id="KW-0479">Metal-binding</keyword>
<gene>
    <name evidence="4" type="ORF">Cyrtocomes_00218</name>
</gene>
<keyword evidence="2" id="KW-0408">Iron</keyword>
<dbReference type="NCBIfam" id="TIGR00539">
    <property type="entry name" value="hemN_rel"/>
    <property type="match status" value="1"/>
</dbReference>
<keyword evidence="2" id="KW-0411">Iron-sulfur</keyword>
<dbReference type="SUPFAM" id="SSF102114">
    <property type="entry name" value="Radical SAM enzymes"/>
    <property type="match status" value="1"/>
</dbReference>
<dbReference type="SMART" id="SM00729">
    <property type="entry name" value="Elp3"/>
    <property type="match status" value="1"/>
</dbReference>
<evidence type="ECO:0000259" key="3">
    <source>
        <dbReference type="PROSITE" id="PS51918"/>
    </source>
</evidence>
<comment type="similarity">
    <text evidence="1">Belongs to the anaerobic coproporphyrinogen-III oxidase family. HemW subfamily.</text>
</comment>
<comment type="function">
    <text evidence="2">Probably acts as a heme chaperone, transferring heme to an unknown acceptor. Binds one molecule of heme per monomer, possibly covalently. Binds 1 [4Fe-4S] cluster. The cluster is coordinated with 3 cysteines and an exchangeable S-adenosyl-L-methionine.</text>
</comment>
<keyword evidence="5" id="KW-1185">Reference proteome</keyword>
<reference evidence="4 5" key="1">
    <citation type="submission" date="2023-02" db="EMBL/GenBank/DDBJ databases">
        <title>Host association and intracellularity evolved multiple times independently in the Rickettsiales.</title>
        <authorList>
            <person name="Castelli M."/>
            <person name="Nardi T."/>
            <person name="Gammuto L."/>
            <person name="Bellinzona G."/>
            <person name="Sabaneyeva E."/>
            <person name="Potekhin A."/>
            <person name="Serra V."/>
            <person name="Petroni G."/>
            <person name="Sassera D."/>
        </authorList>
    </citation>
    <scope>NUCLEOTIDE SEQUENCE [LARGE SCALE GENOMIC DNA]</scope>
    <source>
        <strain evidence="4 5">BOD18</strain>
    </source>
</reference>
<name>A0ABU5L7R8_9RICK</name>
<keyword evidence="2" id="KW-0004">4Fe-4S</keyword>
<dbReference type="Pfam" id="PF04055">
    <property type="entry name" value="Radical_SAM"/>
    <property type="match status" value="1"/>
</dbReference>
<accession>A0ABU5L7R8</accession>